<sequence length="70" mass="7755">MNWLHFLLGKRKPPTAEQRAQALLKAVDAGGLPLNAAIVNDIARQLGLEVSSHARMEETIERIRAALKRV</sequence>
<dbReference type="GO" id="GO:0003677">
    <property type="term" value="F:DNA binding"/>
    <property type="evidence" value="ECO:0007669"/>
    <property type="project" value="UniProtKB-KW"/>
</dbReference>
<dbReference type="RefSeq" id="WP_310343741.1">
    <property type="nucleotide sequence ID" value="NZ_JAVDXO010000006.1"/>
</dbReference>
<comment type="caution">
    <text evidence="1">The sequence shown here is derived from an EMBL/GenBank/DDBJ whole genome shotgun (WGS) entry which is preliminary data.</text>
</comment>
<keyword evidence="1" id="KW-0238">DNA-binding</keyword>
<keyword evidence="2" id="KW-1185">Reference proteome</keyword>
<name>A0ABU1ZPI0_9BURK</name>
<gene>
    <name evidence="1" type="ORF">J2X15_002744</name>
</gene>
<dbReference type="EMBL" id="JAVDXO010000006">
    <property type="protein sequence ID" value="MDR7307457.1"/>
    <property type="molecule type" value="Genomic_DNA"/>
</dbReference>
<evidence type="ECO:0000313" key="2">
    <source>
        <dbReference type="Proteomes" id="UP001268089"/>
    </source>
</evidence>
<evidence type="ECO:0000313" key="1">
    <source>
        <dbReference type="EMBL" id="MDR7307457.1"/>
    </source>
</evidence>
<accession>A0ABU1ZPI0</accession>
<proteinExistence type="predicted"/>
<reference evidence="1 2" key="1">
    <citation type="submission" date="2023-07" db="EMBL/GenBank/DDBJ databases">
        <title>Sorghum-associated microbial communities from plants grown in Nebraska, USA.</title>
        <authorList>
            <person name="Schachtman D."/>
        </authorList>
    </citation>
    <scope>NUCLEOTIDE SEQUENCE [LARGE SCALE GENOMIC DNA]</scope>
    <source>
        <strain evidence="1 2">BE308</strain>
    </source>
</reference>
<protein>
    <submittedName>
        <fullName evidence="1">DNA-binding PucR family transcriptional regulator</fullName>
    </submittedName>
</protein>
<dbReference type="Proteomes" id="UP001268089">
    <property type="component" value="Unassembled WGS sequence"/>
</dbReference>
<organism evidence="1 2">
    <name type="scientific">Rhodoferax saidenbachensis</name>
    <dbReference type="NCBI Taxonomy" id="1484693"/>
    <lineage>
        <taxon>Bacteria</taxon>
        <taxon>Pseudomonadati</taxon>
        <taxon>Pseudomonadota</taxon>
        <taxon>Betaproteobacteria</taxon>
        <taxon>Burkholderiales</taxon>
        <taxon>Comamonadaceae</taxon>
        <taxon>Rhodoferax</taxon>
    </lineage>
</organism>